<dbReference type="PANTHER" id="PTHR47005">
    <property type="entry name" value="HEAVY METAL TRANSPORT/DETOXIFICATION SUPERFAMILY PROTEIN"/>
    <property type="match status" value="1"/>
</dbReference>
<feature type="region of interest" description="Disordered" evidence="1">
    <location>
        <begin position="28"/>
        <end position="79"/>
    </location>
</feature>
<dbReference type="PANTHER" id="PTHR47005:SF5">
    <property type="entry name" value="HEAVY METAL TRANSPORT_DETOXIFICATION SUPERFAMILY PROTEIN"/>
    <property type="match status" value="1"/>
</dbReference>
<dbReference type="Pfam" id="PF00646">
    <property type="entry name" value="F-box"/>
    <property type="match status" value="1"/>
</dbReference>
<reference evidence="3" key="2">
    <citation type="submission" date="2023-06" db="EMBL/GenBank/DDBJ databases">
        <authorList>
            <person name="Swenson N.G."/>
            <person name="Wegrzyn J.L."/>
            <person name="Mcevoy S.L."/>
        </authorList>
    </citation>
    <scope>NUCLEOTIDE SEQUENCE</scope>
    <source>
        <strain evidence="3">NS2018</strain>
        <tissue evidence="3">Leaf</tissue>
    </source>
</reference>
<sequence length="235" mass="25511">MRIKVVSCSPEKIRDKICCKGKGTIKRIEILKPPEKPPSKQEEPPPKQEEPPPKQDEAPQKQKDPKPTDKPKVPEPPEVKIKDKNTIVINFKQCYCGRNCDGCCGRPVSCSCGCGGHRGNCGRPVCSCGCGGFGGNCVRLVHCSCGCGGYRGNCGSRCHEYYCIEDNSHGCSIMVWYVSGVSGYDSFLELSDDGNKEATVVSVDSVLPNDLLERILAFLSIASIFRAGSVCKKMA</sequence>
<dbReference type="EMBL" id="JAUESC010000002">
    <property type="protein sequence ID" value="KAK0603600.1"/>
    <property type="molecule type" value="Genomic_DNA"/>
</dbReference>
<dbReference type="InterPro" id="IPR036047">
    <property type="entry name" value="F-box-like_dom_sf"/>
</dbReference>
<dbReference type="InterPro" id="IPR001810">
    <property type="entry name" value="F-box_dom"/>
</dbReference>
<evidence type="ECO:0000259" key="2">
    <source>
        <dbReference type="PROSITE" id="PS50181"/>
    </source>
</evidence>
<comment type="caution">
    <text evidence="3">The sequence shown here is derived from an EMBL/GenBank/DDBJ whole genome shotgun (WGS) entry which is preliminary data.</text>
</comment>
<dbReference type="SUPFAM" id="SSF81383">
    <property type="entry name" value="F-box domain"/>
    <property type="match status" value="1"/>
</dbReference>
<dbReference type="PROSITE" id="PS50181">
    <property type="entry name" value="FBOX"/>
    <property type="match status" value="1"/>
</dbReference>
<proteinExistence type="predicted"/>
<evidence type="ECO:0000313" key="4">
    <source>
        <dbReference type="Proteomes" id="UP001168877"/>
    </source>
</evidence>
<dbReference type="AlphaFoldDB" id="A0AA39TDL3"/>
<reference evidence="3" key="1">
    <citation type="journal article" date="2022" name="Plant J.">
        <title>Strategies of tolerance reflected in two North American maple genomes.</title>
        <authorList>
            <person name="McEvoy S.L."/>
            <person name="Sezen U.U."/>
            <person name="Trouern-Trend A."/>
            <person name="McMahon S.M."/>
            <person name="Schaberg P.G."/>
            <person name="Yang J."/>
            <person name="Wegrzyn J.L."/>
            <person name="Swenson N.G."/>
        </authorList>
    </citation>
    <scope>NUCLEOTIDE SEQUENCE</scope>
    <source>
        <strain evidence="3">NS2018</strain>
    </source>
</reference>
<protein>
    <recommendedName>
        <fullName evidence="2">F-box domain-containing protein</fullName>
    </recommendedName>
</protein>
<keyword evidence="4" id="KW-1185">Reference proteome</keyword>
<gene>
    <name evidence="3" type="ORF">LWI29_006722</name>
</gene>
<evidence type="ECO:0000256" key="1">
    <source>
        <dbReference type="SAM" id="MobiDB-lite"/>
    </source>
</evidence>
<name>A0AA39TDL3_ACESA</name>
<dbReference type="CDD" id="cd09917">
    <property type="entry name" value="F-box_SF"/>
    <property type="match status" value="1"/>
</dbReference>
<accession>A0AA39TDL3</accession>
<organism evidence="3 4">
    <name type="scientific">Acer saccharum</name>
    <name type="common">Sugar maple</name>
    <dbReference type="NCBI Taxonomy" id="4024"/>
    <lineage>
        <taxon>Eukaryota</taxon>
        <taxon>Viridiplantae</taxon>
        <taxon>Streptophyta</taxon>
        <taxon>Embryophyta</taxon>
        <taxon>Tracheophyta</taxon>
        <taxon>Spermatophyta</taxon>
        <taxon>Magnoliopsida</taxon>
        <taxon>eudicotyledons</taxon>
        <taxon>Gunneridae</taxon>
        <taxon>Pentapetalae</taxon>
        <taxon>rosids</taxon>
        <taxon>malvids</taxon>
        <taxon>Sapindales</taxon>
        <taxon>Sapindaceae</taxon>
        <taxon>Hippocastanoideae</taxon>
        <taxon>Acereae</taxon>
        <taxon>Acer</taxon>
    </lineage>
</organism>
<dbReference type="Proteomes" id="UP001168877">
    <property type="component" value="Unassembled WGS sequence"/>
</dbReference>
<evidence type="ECO:0000313" key="3">
    <source>
        <dbReference type="EMBL" id="KAK0603600.1"/>
    </source>
</evidence>
<dbReference type="Gene3D" id="1.20.1280.50">
    <property type="match status" value="1"/>
</dbReference>
<feature type="domain" description="F-box" evidence="2">
    <location>
        <begin position="201"/>
        <end position="235"/>
    </location>
</feature>